<keyword evidence="5" id="KW-1185">Reference proteome</keyword>
<reference evidence="4 5" key="1">
    <citation type="journal article" date="2019" name="Int. J. Syst. Evol. Microbiol.">
        <title>The Global Catalogue of Microorganisms (GCM) 10K type strain sequencing project: providing services to taxonomists for standard genome sequencing and annotation.</title>
        <authorList>
            <consortium name="The Broad Institute Genomics Platform"/>
            <consortium name="The Broad Institute Genome Sequencing Center for Infectious Disease"/>
            <person name="Wu L."/>
            <person name="Ma J."/>
        </authorList>
    </citation>
    <scope>NUCLEOTIDE SEQUENCE [LARGE SCALE GENOMIC DNA]</scope>
    <source>
        <strain evidence="4 5">JCM 6835</strain>
    </source>
</reference>
<dbReference type="InterPro" id="IPR003156">
    <property type="entry name" value="DHHA1_dom"/>
</dbReference>
<evidence type="ECO:0000259" key="2">
    <source>
        <dbReference type="Pfam" id="PF01368"/>
    </source>
</evidence>
<dbReference type="InterPro" id="IPR001667">
    <property type="entry name" value="DDH_dom"/>
</dbReference>
<accession>A0ABN3TB90</accession>
<comment type="caution">
    <text evidence="4">The sequence shown here is derived from an EMBL/GenBank/DDBJ whole genome shotgun (WGS) entry which is preliminary data.</text>
</comment>
<feature type="domain" description="DDH" evidence="2">
    <location>
        <begin position="48"/>
        <end position="190"/>
    </location>
</feature>
<dbReference type="PANTHER" id="PTHR47618">
    <property type="entry name" value="BIFUNCTIONAL OLIGORIBONUCLEASE AND PAP PHOSPHATASE NRNA"/>
    <property type="match status" value="1"/>
</dbReference>
<dbReference type="InterPro" id="IPR038763">
    <property type="entry name" value="DHH_sf"/>
</dbReference>
<feature type="region of interest" description="Disordered" evidence="1">
    <location>
        <begin position="1"/>
        <end position="26"/>
    </location>
</feature>
<dbReference type="SUPFAM" id="SSF64182">
    <property type="entry name" value="DHH phosphoesterases"/>
    <property type="match status" value="1"/>
</dbReference>
<gene>
    <name evidence="4" type="ORF">GCM10010412_093460</name>
</gene>
<dbReference type="Gene3D" id="3.90.1640.10">
    <property type="entry name" value="inorganic pyrophosphatase (n-terminal core)"/>
    <property type="match status" value="1"/>
</dbReference>
<organism evidence="4 5">
    <name type="scientific">Nonomuraea recticatena</name>
    <dbReference type="NCBI Taxonomy" id="46178"/>
    <lineage>
        <taxon>Bacteria</taxon>
        <taxon>Bacillati</taxon>
        <taxon>Actinomycetota</taxon>
        <taxon>Actinomycetes</taxon>
        <taxon>Streptosporangiales</taxon>
        <taxon>Streptosporangiaceae</taxon>
        <taxon>Nonomuraea</taxon>
    </lineage>
</organism>
<evidence type="ECO:0000313" key="5">
    <source>
        <dbReference type="Proteomes" id="UP001501666"/>
    </source>
</evidence>
<dbReference type="EMBL" id="BAAATE010000050">
    <property type="protein sequence ID" value="GAA2698071.1"/>
    <property type="molecule type" value="Genomic_DNA"/>
</dbReference>
<dbReference type="Pfam" id="PF02272">
    <property type="entry name" value="DHHA1"/>
    <property type="match status" value="1"/>
</dbReference>
<evidence type="ECO:0000256" key="1">
    <source>
        <dbReference type="SAM" id="MobiDB-lite"/>
    </source>
</evidence>
<dbReference type="Pfam" id="PF01368">
    <property type="entry name" value="DHH"/>
    <property type="match status" value="1"/>
</dbReference>
<sequence>MTPDVRDEIRRPAAGPVQGPADGGISRTAIGEGEWDRALRLIHEADEVALACHISPDGDALGSMLAAAKALTAMGKRVVASFGDRRFVVPRLLRFLPALDLLTVPSAFPAEPDLMITFDASTLERLGVLAATAGKAREVIVVDHHASNQGFGTVSLIDPGVAATAVLAEELIRRLGQPLDRDMATLLYVGLSTDTGQFRHSSTTPAAHQMAARLVAAGLRTDEIARELWDRSPFAYLKVLAAALERVVLEDGLVWTYISHADRAAYGLPYDEIEGVIDVIRRTDEADVAVVLKQDDDGAWQVSARSKGGADVGAISTALGGGGHCYAAGFTSHDSVEETMARFKEML</sequence>
<dbReference type="Proteomes" id="UP001501666">
    <property type="component" value="Unassembled WGS sequence"/>
</dbReference>
<feature type="domain" description="DHHA1" evidence="3">
    <location>
        <begin position="267"/>
        <end position="345"/>
    </location>
</feature>
<dbReference type="InterPro" id="IPR051319">
    <property type="entry name" value="Oligoribo/pAp-PDE_c-di-AMP_PDE"/>
</dbReference>
<evidence type="ECO:0000313" key="4">
    <source>
        <dbReference type="EMBL" id="GAA2698071.1"/>
    </source>
</evidence>
<dbReference type="RefSeq" id="WP_346156717.1">
    <property type="nucleotide sequence ID" value="NZ_BAAATE010000050.1"/>
</dbReference>
<name>A0ABN3TB90_9ACTN</name>
<dbReference type="Gene3D" id="3.10.310.30">
    <property type="match status" value="1"/>
</dbReference>
<feature type="compositionally biased region" description="Basic and acidic residues" evidence="1">
    <location>
        <begin position="1"/>
        <end position="11"/>
    </location>
</feature>
<dbReference type="PANTHER" id="PTHR47618:SF1">
    <property type="entry name" value="BIFUNCTIONAL OLIGORIBONUCLEASE AND PAP PHOSPHATASE NRNA"/>
    <property type="match status" value="1"/>
</dbReference>
<protein>
    <submittedName>
        <fullName evidence="4">Bifunctional oligoribonuclease/PAP phosphatase NrnA</fullName>
    </submittedName>
</protein>
<evidence type="ECO:0000259" key="3">
    <source>
        <dbReference type="Pfam" id="PF02272"/>
    </source>
</evidence>
<proteinExistence type="predicted"/>